<accession>A0ABW0QHQ6</accession>
<sequence>MSNTIELLEVIGKDASLRHASGEDLSQALSGLQASEGLKRAAISGDDGPLVKELGHRDIKGPNHVNQNHGPCHDDDGNDGGKDHDKDDGKDHGVPGMPE</sequence>
<feature type="region of interest" description="Disordered" evidence="1">
    <location>
        <begin position="43"/>
        <end position="99"/>
    </location>
</feature>
<proteinExistence type="predicted"/>
<organism evidence="2 3">
    <name type="scientific">Rhodanobacter ginsengisoli</name>
    <dbReference type="NCBI Taxonomy" id="418646"/>
    <lineage>
        <taxon>Bacteria</taxon>
        <taxon>Pseudomonadati</taxon>
        <taxon>Pseudomonadota</taxon>
        <taxon>Gammaproteobacteria</taxon>
        <taxon>Lysobacterales</taxon>
        <taxon>Rhodanobacteraceae</taxon>
        <taxon>Rhodanobacter</taxon>
    </lineage>
</organism>
<name>A0ABW0QHQ6_9GAMM</name>
<dbReference type="RefSeq" id="WP_377316416.1">
    <property type="nucleotide sequence ID" value="NZ_JBHSNF010000001.1"/>
</dbReference>
<evidence type="ECO:0000313" key="2">
    <source>
        <dbReference type="EMBL" id="MFC5524325.1"/>
    </source>
</evidence>
<dbReference type="Proteomes" id="UP001596114">
    <property type="component" value="Unassembled WGS sequence"/>
</dbReference>
<feature type="compositionally biased region" description="Basic and acidic residues" evidence="1">
    <location>
        <begin position="49"/>
        <end position="61"/>
    </location>
</feature>
<comment type="caution">
    <text evidence="2">The sequence shown here is derived from an EMBL/GenBank/DDBJ whole genome shotgun (WGS) entry which is preliminary data.</text>
</comment>
<protein>
    <submittedName>
        <fullName evidence="2">Uncharacterized protein</fullName>
    </submittedName>
</protein>
<evidence type="ECO:0000256" key="1">
    <source>
        <dbReference type="SAM" id="MobiDB-lite"/>
    </source>
</evidence>
<reference evidence="3" key="1">
    <citation type="journal article" date="2019" name="Int. J. Syst. Evol. Microbiol.">
        <title>The Global Catalogue of Microorganisms (GCM) 10K type strain sequencing project: providing services to taxonomists for standard genome sequencing and annotation.</title>
        <authorList>
            <consortium name="The Broad Institute Genomics Platform"/>
            <consortium name="The Broad Institute Genome Sequencing Center for Infectious Disease"/>
            <person name="Wu L."/>
            <person name="Ma J."/>
        </authorList>
    </citation>
    <scope>NUCLEOTIDE SEQUENCE [LARGE SCALE GENOMIC DNA]</scope>
    <source>
        <strain evidence="3">CGMCC 1.16619</strain>
    </source>
</reference>
<gene>
    <name evidence="2" type="ORF">ACFPPA_01085</name>
</gene>
<keyword evidence="3" id="KW-1185">Reference proteome</keyword>
<dbReference type="EMBL" id="JBHSNF010000001">
    <property type="protein sequence ID" value="MFC5524325.1"/>
    <property type="molecule type" value="Genomic_DNA"/>
</dbReference>
<feature type="compositionally biased region" description="Basic and acidic residues" evidence="1">
    <location>
        <begin position="71"/>
        <end position="93"/>
    </location>
</feature>
<evidence type="ECO:0000313" key="3">
    <source>
        <dbReference type="Proteomes" id="UP001596114"/>
    </source>
</evidence>